<protein>
    <submittedName>
        <fullName evidence="1">Uncharacterized protein</fullName>
    </submittedName>
</protein>
<dbReference type="AlphaFoldDB" id="A0A1M7ZN74"/>
<dbReference type="EMBL" id="FRXO01000006">
    <property type="protein sequence ID" value="SHO66358.1"/>
    <property type="molecule type" value="Genomic_DNA"/>
</dbReference>
<evidence type="ECO:0000313" key="2">
    <source>
        <dbReference type="Proteomes" id="UP000186406"/>
    </source>
</evidence>
<dbReference type="OrthoDB" id="7870562at2"/>
<accession>A0A1M7ZN74</accession>
<gene>
    <name evidence="1" type="ORF">SAMN02745172_03017</name>
</gene>
<evidence type="ECO:0000313" key="1">
    <source>
        <dbReference type="EMBL" id="SHO66358.1"/>
    </source>
</evidence>
<proteinExistence type="predicted"/>
<organism evidence="1 2">
    <name type="scientific">Pseudoxanthobacter soli DSM 19599</name>
    <dbReference type="NCBI Taxonomy" id="1123029"/>
    <lineage>
        <taxon>Bacteria</taxon>
        <taxon>Pseudomonadati</taxon>
        <taxon>Pseudomonadota</taxon>
        <taxon>Alphaproteobacteria</taxon>
        <taxon>Hyphomicrobiales</taxon>
        <taxon>Segnochrobactraceae</taxon>
        <taxon>Pseudoxanthobacter</taxon>
    </lineage>
</organism>
<dbReference type="Proteomes" id="UP000186406">
    <property type="component" value="Unassembled WGS sequence"/>
</dbReference>
<sequence length="71" mass="7475">MKAGEITAILGPVDEDLIAEIIRIGATPEELAEAWTWANADEAMINEGRAMASGRVLALIALLEPAADDEA</sequence>
<name>A0A1M7ZN74_9HYPH</name>
<dbReference type="STRING" id="1123029.SAMN02745172_03017"/>
<dbReference type="RefSeq" id="WP_073630154.1">
    <property type="nucleotide sequence ID" value="NZ_FRXO01000006.1"/>
</dbReference>
<reference evidence="1 2" key="1">
    <citation type="submission" date="2016-12" db="EMBL/GenBank/DDBJ databases">
        <authorList>
            <person name="Song W.-J."/>
            <person name="Kurnit D.M."/>
        </authorList>
    </citation>
    <scope>NUCLEOTIDE SEQUENCE [LARGE SCALE GENOMIC DNA]</scope>
    <source>
        <strain evidence="1 2">DSM 19599</strain>
    </source>
</reference>
<keyword evidence="2" id="KW-1185">Reference proteome</keyword>